<dbReference type="EMBL" id="JAIWYP010000011">
    <property type="protein sequence ID" value="KAH3737123.1"/>
    <property type="molecule type" value="Genomic_DNA"/>
</dbReference>
<feature type="chain" id="PRO_5038593274" evidence="1">
    <location>
        <begin position="28"/>
        <end position="56"/>
    </location>
</feature>
<evidence type="ECO:0000313" key="3">
    <source>
        <dbReference type="Proteomes" id="UP000828390"/>
    </source>
</evidence>
<feature type="signal peptide" evidence="1">
    <location>
        <begin position="1"/>
        <end position="27"/>
    </location>
</feature>
<proteinExistence type="predicted"/>
<organism evidence="2 3">
    <name type="scientific">Dreissena polymorpha</name>
    <name type="common">Zebra mussel</name>
    <name type="synonym">Mytilus polymorpha</name>
    <dbReference type="NCBI Taxonomy" id="45954"/>
    <lineage>
        <taxon>Eukaryota</taxon>
        <taxon>Metazoa</taxon>
        <taxon>Spiralia</taxon>
        <taxon>Lophotrochozoa</taxon>
        <taxon>Mollusca</taxon>
        <taxon>Bivalvia</taxon>
        <taxon>Autobranchia</taxon>
        <taxon>Heteroconchia</taxon>
        <taxon>Euheterodonta</taxon>
        <taxon>Imparidentia</taxon>
        <taxon>Neoheterodontei</taxon>
        <taxon>Myida</taxon>
        <taxon>Dreissenoidea</taxon>
        <taxon>Dreissenidae</taxon>
        <taxon>Dreissena</taxon>
    </lineage>
</organism>
<keyword evidence="3" id="KW-1185">Reference proteome</keyword>
<accession>A0A9D4HY66</accession>
<evidence type="ECO:0000313" key="2">
    <source>
        <dbReference type="EMBL" id="KAH3737123.1"/>
    </source>
</evidence>
<comment type="caution">
    <text evidence="2">The sequence shown here is derived from an EMBL/GenBank/DDBJ whole genome shotgun (WGS) entry which is preliminary data.</text>
</comment>
<name>A0A9D4HY66_DREPO</name>
<sequence length="56" mass="6124">MRVNSAPRRDPARCVWFLWALLPGSRCMRSTGAVAGDIIHAGRVQQEGTGPETKSE</sequence>
<dbReference type="AlphaFoldDB" id="A0A9D4HY66"/>
<gene>
    <name evidence="2" type="ORF">DPMN_043700</name>
</gene>
<protein>
    <submittedName>
        <fullName evidence="2">Uncharacterized protein</fullName>
    </submittedName>
</protein>
<reference evidence="2" key="1">
    <citation type="journal article" date="2019" name="bioRxiv">
        <title>The Genome of the Zebra Mussel, Dreissena polymorpha: A Resource for Invasive Species Research.</title>
        <authorList>
            <person name="McCartney M.A."/>
            <person name="Auch B."/>
            <person name="Kono T."/>
            <person name="Mallez S."/>
            <person name="Zhang Y."/>
            <person name="Obille A."/>
            <person name="Becker A."/>
            <person name="Abrahante J.E."/>
            <person name="Garbe J."/>
            <person name="Badalamenti J.P."/>
            <person name="Herman A."/>
            <person name="Mangelson H."/>
            <person name="Liachko I."/>
            <person name="Sullivan S."/>
            <person name="Sone E.D."/>
            <person name="Koren S."/>
            <person name="Silverstein K.A.T."/>
            <person name="Beckman K.B."/>
            <person name="Gohl D.M."/>
        </authorList>
    </citation>
    <scope>NUCLEOTIDE SEQUENCE</scope>
    <source>
        <strain evidence="2">Duluth1</strain>
        <tissue evidence="2">Whole animal</tissue>
    </source>
</reference>
<keyword evidence="1" id="KW-0732">Signal</keyword>
<dbReference type="Proteomes" id="UP000828390">
    <property type="component" value="Unassembled WGS sequence"/>
</dbReference>
<reference evidence="2" key="2">
    <citation type="submission" date="2020-11" db="EMBL/GenBank/DDBJ databases">
        <authorList>
            <person name="McCartney M.A."/>
            <person name="Auch B."/>
            <person name="Kono T."/>
            <person name="Mallez S."/>
            <person name="Becker A."/>
            <person name="Gohl D.M."/>
            <person name="Silverstein K.A.T."/>
            <person name="Koren S."/>
            <person name="Bechman K.B."/>
            <person name="Herman A."/>
            <person name="Abrahante J.E."/>
            <person name="Garbe J."/>
        </authorList>
    </citation>
    <scope>NUCLEOTIDE SEQUENCE</scope>
    <source>
        <strain evidence="2">Duluth1</strain>
        <tissue evidence="2">Whole animal</tissue>
    </source>
</reference>
<evidence type="ECO:0000256" key="1">
    <source>
        <dbReference type="SAM" id="SignalP"/>
    </source>
</evidence>